<comment type="caution">
    <text evidence="7">The sequence shown here is derived from an EMBL/GenBank/DDBJ whole genome shotgun (WGS) entry which is preliminary data.</text>
</comment>
<dbReference type="Proteomes" id="UP001254257">
    <property type="component" value="Unassembled WGS sequence"/>
</dbReference>
<evidence type="ECO:0000256" key="1">
    <source>
        <dbReference type="ARBA" id="ARBA00004651"/>
    </source>
</evidence>
<keyword evidence="8" id="KW-1185">Reference proteome</keyword>
<feature type="transmembrane region" description="Helical" evidence="6">
    <location>
        <begin position="236"/>
        <end position="253"/>
    </location>
</feature>
<evidence type="ECO:0000313" key="7">
    <source>
        <dbReference type="EMBL" id="MDU0340521.1"/>
    </source>
</evidence>
<feature type="transmembrane region" description="Helical" evidence="6">
    <location>
        <begin position="100"/>
        <end position="123"/>
    </location>
</feature>
<feature type="transmembrane region" description="Helical" evidence="6">
    <location>
        <begin position="319"/>
        <end position="342"/>
    </location>
</feature>
<evidence type="ECO:0000313" key="8">
    <source>
        <dbReference type="Proteomes" id="UP001254257"/>
    </source>
</evidence>
<proteinExistence type="predicted"/>
<dbReference type="PANTHER" id="PTHR30482:SF5">
    <property type="entry name" value="ABC TRANSPORTER PERMEASE PROTEIN"/>
    <property type="match status" value="1"/>
</dbReference>
<feature type="transmembrane region" description="Helical" evidence="6">
    <location>
        <begin position="24"/>
        <end position="43"/>
    </location>
</feature>
<accession>A0ABU3S739</accession>
<dbReference type="EMBL" id="JAWDID010000014">
    <property type="protein sequence ID" value="MDU0340521.1"/>
    <property type="molecule type" value="Genomic_DNA"/>
</dbReference>
<name>A0ABU3S739_9HYPH</name>
<feature type="transmembrane region" description="Helical" evidence="6">
    <location>
        <begin position="50"/>
        <end position="68"/>
    </location>
</feature>
<keyword evidence="3 6" id="KW-0812">Transmembrane</keyword>
<dbReference type="CDD" id="cd06581">
    <property type="entry name" value="TM_PBP1_LivM_like"/>
    <property type="match status" value="1"/>
</dbReference>
<feature type="transmembrane region" description="Helical" evidence="6">
    <location>
        <begin position="74"/>
        <end position="93"/>
    </location>
</feature>
<protein>
    <submittedName>
        <fullName evidence="7">Branched-chain amino acid ABC transporter permease</fullName>
    </submittedName>
</protein>
<comment type="subcellular location">
    <subcellularLocation>
        <location evidence="1">Cell membrane</location>
        <topology evidence="1">Multi-pass membrane protein</topology>
    </subcellularLocation>
</comment>
<dbReference type="RefSeq" id="WP_316018388.1">
    <property type="nucleotide sequence ID" value="NZ_JAWDID010000014.1"/>
</dbReference>
<keyword evidence="4 6" id="KW-1133">Transmembrane helix</keyword>
<evidence type="ECO:0000256" key="2">
    <source>
        <dbReference type="ARBA" id="ARBA00022475"/>
    </source>
</evidence>
<keyword evidence="2" id="KW-1003">Cell membrane</keyword>
<evidence type="ECO:0000256" key="3">
    <source>
        <dbReference type="ARBA" id="ARBA00022692"/>
    </source>
</evidence>
<gene>
    <name evidence="7" type="ORF">RKE40_11535</name>
</gene>
<dbReference type="PANTHER" id="PTHR30482">
    <property type="entry name" value="HIGH-AFFINITY BRANCHED-CHAIN AMINO ACID TRANSPORT SYSTEM PERMEASE"/>
    <property type="match status" value="1"/>
</dbReference>
<dbReference type="InterPro" id="IPR043428">
    <property type="entry name" value="LivM-like"/>
</dbReference>
<sequence length="364" mass="37734">MHARTDLRPMDSLAMPAARPPASIRPATLFASLAAIAVLPFVVPDFWLSILNYAGIAAVGAIGLNLLTGSTGQVSLGQPFFMGVGCYVAAYVGQDLGLPLPLWLAAAVLAGGLMGALVGPAALRLRGHYLVIVTLGLVLVGLHLWQNLPVLTGGANGRSITLAATLGPLDFSALSLGGAALARNQGWFILIWLCALLAAVLALNLLNSRAGRAFMAIRDREMTASVIGISVSRTKIVAFVISSMFAAAGGALYGGYVRYAAPVEWDLLLGVQYLAMIVVGGTGSVLGSVLGALFITLLPQVVKLASPILPFVSITPGDGGVISLFALNQILFGSFIIGFLMFEPRGIAGLLGRIAGRFDQAKKN</sequence>
<feature type="transmembrane region" description="Helical" evidence="6">
    <location>
        <begin position="187"/>
        <end position="206"/>
    </location>
</feature>
<organism evidence="7 8">
    <name type="scientific">Bosea rubneri</name>
    <dbReference type="NCBI Taxonomy" id="3075434"/>
    <lineage>
        <taxon>Bacteria</taxon>
        <taxon>Pseudomonadati</taxon>
        <taxon>Pseudomonadota</taxon>
        <taxon>Alphaproteobacteria</taxon>
        <taxon>Hyphomicrobiales</taxon>
        <taxon>Boseaceae</taxon>
        <taxon>Bosea</taxon>
    </lineage>
</organism>
<dbReference type="InterPro" id="IPR001851">
    <property type="entry name" value="ABC_transp_permease"/>
</dbReference>
<feature type="transmembrane region" description="Helical" evidence="6">
    <location>
        <begin position="273"/>
        <end position="298"/>
    </location>
</feature>
<dbReference type="Pfam" id="PF02653">
    <property type="entry name" value="BPD_transp_2"/>
    <property type="match status" value="1"/>
</dbReference>
<keyword evidence="5 6" id="KW-0472">Membrane</keyword>
<evidence type="ECO:0000256" key="6">
    <source>
        <dbReference type="SAM" id="Phobius"/>
    </source>
</evidence>
<evidence type="ECO:0000256" key="5">
    <source>
        <dbReference type="ARBA" id="ARBA00023136"/>
    </source>
</evidence>
<feature type="transmembrane region" description="Helical" evidence="6">
    <location>
        <begin position="129"/>
        <end position="148"/>
    </location>
</feature>
<evidence type="ECO:0000256" key="4">
    <source>
        <dbReference type="ARBA" id="ARBA00022989"/>
    </source>
</evidence>
<reference evidence="7 8" key="1">
    <citation type="submission" date="2023-09" db="EMBL/GenBank/DDBJ databases">
        <title>Whole genome shotgun sequencing (WGS) of Bosea sp. ZW T0_25, isolated from stored onions (Allium cepa).</title>
        <authorList>
            <person name="Stoll D.A."/>
            <person name="Huch M."/>
        </authorList>
    </citation>
    <scope>NUCLEOTIDE SEQUENCE [LARGE SCALE GENOMIC DNA]</scope>
    <source>
        <strain evidence="7 8">ZW T0_25</strain>
    </source>
</reference>